<name>A0A4Z0FC72_9GAMM</name>
<reference evidence="2 3" key="1">
    <citation type="journal article" date="2019" name="ISME J.">
        <title>Candidatus Macondimonas diazotrophica, a novel gammaproteobacterial genus dominating crude-oil-contaminated coastal sediments.</title>
        <authorList>
            <person name="Karthikeyan S."/>
            <person name="Konstantinidis K."/>
        </authorList>
    </citation>
    <scope>NUCLEOTIDE SEQUENCE [LARGE SCALE GENOMIC DNA]</scope>
    <source>
        <strain evidence="2 3">KTK01</strain>
    </source>
</reference>
<organism evidence="2 3">
    <name type="scientific">Candidatus Macondimonas diazotrophica</name>
    <dbReference type="NCBI Taxonomy" id="2305248"/>
    <lineage>
        <taxon>Bacteria</taxon>
        <taxon>Pseudomonadati</taxon>
        <taxon>Pseudomonadota</taxon>
        <taxon>Gammaproteobacteria</taxon>
        <taxon>Chromatiales</taxon>
        <taxon>Ectothiorhodospiraceae</taxon>
        <taxon>Candidatus Macondimonas</taxon>
    </lineage>
</organism>
<gene>
    <name evidence="2" type="ORF">E4680_03295</name>
</gene>
<comment type="caution">
    <text evidence="2">The sequence shown here is derived from an EMBL/GenBank/DDBJ whole genome shotgun (WGS) entry which is preliminary data.</text>
</comment>
<sequence length="100" mass="11485">MSRYGLVGQLALTALFAVMTVIMGVVLLVYVIYIDMDPRMPRDLPFLTRVTGWFLAASVFFGLGSWALQRRHWTRWVWWVPQIGVLLALWGMIQSLRVAS</sequence>
<dbReference type="AlphaFoldDB" id="A0A4Z0FC72"/>
<dbReference type="EMBL" id="SRIO01000003">
    <property type="protein sequence ID" value="TFZ83537.1"/>
    <property type="molecule type" value="Genomic_DNA"/>
</dbReference>
<keyword evidence="1" id="KW-0472">Membrane</keyword>
<evidence type="ECO:0000313" key="2">
    <source>
        <dbReference type="EMBL" id="TFZ83537.1"/>
    </source>
</evidence>
<keyword evidence="3" id="KW-1185">Reference proteome</keyword>
<keyword evidence="1" id="KW-0812">Transmembrane</keyword>
<evidence type="ECO:0000256" key="1">
    <source>
        <dbReference type="SAM" id="Phobius"/>
    </source>
</evidence>
<proteinExistence type="predicted"/>
<dbReference type="RefSeq" id="WP_135280954.1">
    <property type="nucleotide sequence ID" value="NZ_SRIO01000003.1"/>
</dbReference>
<feature type="transmembrane region" description="Helical" evidence="1">
    <location>
        <begin position="76"/>
        <end position="93"/>
    </location>
</feature>
<feature type="transmembrane region" description="Helical" evidence="1">
    <location>
        <begin position="6"/>
        <end position="34"/>
    </location>
</feature>
<protein>
    <submittedName>
        <fullName evidence="2">Uncharacterized protein</fullName>
    </submittedName>
</protein>
<keyword evidence="1" id="KW-1133">Transmembrane helix</keyword>
<dbReference type="OrthoDB" id="7067957at2"/>
<accession>A0A4Z0FC72</accession>
<evidence type="ECO:0000313" key="3">
    <source>
        <dbReference type="Proteomes" id="UP000297890"/>
    </source>
</evidence>
<dbReference type="Proteomes" id="UP000297890">
    <property type="component" value="Unassembled WGS sequence"/>
</dbReference>
<feature type="transmembrane region" description="Helical" evidence="1">
    <location>
        <begin position="46"/>
        <end position="64"/>
    </location>
</feature>